<reference evidence="1 2" key="2">
    <citation type="submission" date="2024-06" db="EMBL/GenBank/DDBJ databases">
        <title>Caproicibacterium argilliputei sp. nov, a novel caproic acid producing anaerobic bacterium isolated from pit mud.</title>
        <authorList>
            <person name="Xia S."/>
        </authorList>
    </citation>
    <scope>NUCLEOTIDE SEQUENCE [LARGE SCALE GENOMIC DNA]</scope>
    <source>
        <strain evidence="1 2">ZCY20-5</strain>
    </source>
</reference>
<accession>A0AA97D875</accession>
<dbReference type="RefSeq" id="WP_275845334.1">
    <property type="nucleotide sequence ID" value="NZ_CP135996.1"/>
</dbReference>
<dbReference type="AlphaFoldDB" id="A0AA97D875"/>
<evidence type="ECO:0000313" key="1">
    <source>
        <dbReference type="EMBL" id="WOC31479.1"/>
    </source>
</evidence>
<dbReference type="KEGG" id="carl:PXC00_09630"/>
<dbReference type="EMBL" id="CP135996">
    <property type="protein sequence ID" value="WOC31479.1"/>
    <property type="molecule type" value="Genomic_DNA"/>
</dbReference>
<evidence type="ECO:0000313" key="2">
    <source>
        <dbReference type="Proteomes" id="UP001300604"/>
    </source>
</evidence>
<proteinExistence type="predicted"/>
<dbReference type="Proteomes" id="UP001300604">
    <property type="component" value="Chromosome"/>
</dbReference>
<reference evidence="2" key="1">
    <citation type="submission" date="2024-06" db="EMBL/GenBank/DDBJ databases">
        <title>Caproicibacterium argilliputei sp. nov, a novel caproic acid producing anaerobic bacterium isolated from pit mud.</title>
        <authorList>
            <person name="Zeng C."/>
        </authorList>
    </citation>
    <scope>NUCLEOTIDE SEQUENCE [LARGE SCALE GENOMIC DNA]</scope>
    <source>
        <strain evidence="2">ZCY20-5</strain>
    </source>
</reference>
<keyword evidence="2" id="KW-1185">Reference proteome</keyword>
<gene>
    <name evidence="1" type="ORF">PXC00_09630</name>
</gene>
<reference evidence="2" key="3">
    <citation type="submission" date="2024-06" db="EMBL/GenBank/DDBJ databases">
        <authorList>
            <person name="Zeng C."/>
        </authorList>
    </citation>
    <scope>NUCLEOTIDE SEQUENCE [LARGE SCALE GENOMIC DNA]</scope>
    <source>
        <strain evidence="2">ZCY20-5</strain>
    </source>
</reference>
<protein>
    <submittedName>
        <fullName evidence="1">Uncharacterized protein</fullName>
    </submittedName>
</protein>
<organism evidence="1 2">
    <name type="scientific">Caproicibacterium argilliputei</name>
    <dbReference type="NCBI Taxonomy" id="3030016"/>
    <lineage>
        <taxon>Bacteria</taxon>
        <taxon>Bacillati</taxon>
        <taxon>Bacillota</taxon>
        <taxon>Clostridia</taxon>
        <taxon>Eubacteriales</taxon>
        <taxon>Oscillospiraceae</taxon>
        <taxon>Caproicibacterium</taxon>
    </lineage>
</organism>
<sequence length="59" mass="6681">MADRHASSSDRHLCLTDLLDQDLSSYEWFYAQPKAVQQKLREADPSSFEEMQAAASAFS</sequence>
<name>A0AA97D875_9FIRM</name>